<dbReference type="AlphaFoldDB" id="A0A160LK85"/>
<name>A0A160LK85_BACTI</name>
<gene>
    <name evidence="1" type="ORF">ATN07_33520</name>
</gene>
<evidence type="ECO:0000313" key="1">
    <source>
        <dbReference type="EMBL" id="AND28627.1"/>
    </source>
</evidence>
<dbReference type="EMBL" id="CP013278">
    <property type="protein sequence ID" value="AND28627.1"/>
    <property type="molecule type" value="Genomic_DNA"/>
</dbReference>
<keyword evidence="1" id="KW-0614">Plasmid</keyword>
<reference evidence="1" key="1">
    <citation type="journal article" date="2017" name="Res. Microbiol.">
        <title>Comparative genomics of extrachromosomal elements in Bacillus thuringiensis subsp. israelensis.</title>
        <authorList>
            <person name="Bolotin A."/>
            <person name="Gillis A."/>
            <person name="Sanchis V."/>
            <person name="Nielsen-LeRoux C."/>
            <person name="Mahillon J."/>
            <person name="Lereclus D."/>
            <person name="Sorokin A."/>
        </authorList>
    </citation>
    <scope>NUCLEOTIDE SEQUENCE</scope>
    <source>
        <strain evidence="1">AM65-52</strain>
        <plasmid evidence="1">pAM65-52-3-235K</plasmid>
    </source>
</reference>
<proteinExistence type="predicted"/>
<sequence length="84" mass="9581">MCVCGSDRNPGFRQCCGSLSLQRKEEAVKELQKTYMDDTIVNHPKYEEIMLMTLHDVIPHLSHHGLNILTGRIDLLKRMKGASK</sequence>
<dbReference type="PATRIC" id="fig|1430.6.peg.1998"/>
<protein>
    <submittedName>
        <fullName evidence="1">Uncharacterized protein</fullName>
    </submittedName>
</protein>
<geneLocation type="plasmid" evidence="1">
    <name>pAM65-52-3-235K</name>
</geneLocation>
<accession>A0A160LK85</accession>
<dbReference type="RefSeq" id="WP_000337749.1">
    <property type="nucleotide sequence ID" value="NZ_CP013278.1"/>
</dbReference>
<organism evidence="1">
    <name type="scientific">Bacillus thuringiensis subsp. israelensis</name>
    <dbReference type="NCBI Taxonomy" id="1430"/>
    <lineage>
        <taxon>Bacteria</taxon>
        <taxon>Bacillati</taxon>
        <taxon>Bacillota</taxon>
        <taxon>Bacilli</taxon>
        <taxon>Bacillales</taxon>
        <taxon>Bacillaceae</taxon>
        <taxon>Bacillus</taxon>
        <taxon>Bacillus cereus group</taxon>
    </lineage>
</organism>